<comment type="subcellular location">
    <subcellularLocation>
        <location evidence="1">Membrane</location>
        <topology evidence="1">Multi-pass membrane protein</topology>
    </subcellularLocation>
</comment>
<dbReference type="AlphaFoldDB" id="A0A183NVK7"/>
<dbReference type="GO" id="GO:0016020">
    <property type="term" value="C:membrane"/>
    <property type="evidence" value="ECO:0007669"/>
    <property type="project" value="UniProtKB-SubCell"/>
</dbReference>
<sequence>MGVDDCLHENLKSHFTLDYPRFELLFCVQNENDPVISLLQSLCEQYPHVNSRLFIGKFKTAIDQSVAGL</sequence>
<dbReference type="STRING" id="31246.A0A183NVK7"/>
<comment type="pathway">
    <text evidence="3">Sphingolipid metabolism.</text>
</comment>
<keyword evidence="6" id="KW-0328">Glycosyltransferase</keyword>
<keyword evidence="9" id="KW-1133">Transmembrane helix</keyword>
<organism evidence="11 12">
    <name type="scientific">Schistosoma mattheei</name>
    <dbReference type="NCBI Taxonomy" id="31246"/>
    <lineage>
        <taxon>Eukaryota</taxon>
        <taxon>Metazoa</taxon>
        <taxon>Spiralia</taxon>
        <taxon>Lophotrochozoa</taxon>
        <taxon>Platyhelminthes</taxon>
        <taxon>Trematoda</taxon>
        <taxon>Digenea</taxon>
        <taxon>Strigeidida</taxon>
        <taxon>Schistosomatoidea</taxon>
        <taxon>Schistosomatidae</taxon>
        <taxon>Schistosoma</taxon>
    </lineage>
</organism>
<gene>
    <name evidence="11" type="ORF">SMTD_LOCUS6143</name>
</gene>
<evidence type="ECO:0000256" key="9">
    <source>
        <dbReference type="ARBA" id="ARBA00022989"/>
    </source>
</evidence>
<evidence type="ECO:0000256" key="7">
    <source>
        <dbReference type="ARBA" id="ARBA00022679"/>
    </source>
</evidence>
<dbReference type="EC" id="2.4.1.80" evidence="5"/>
<evidence type="ECO:0000256" key="3">
    <source>
        <dbReference type="ARBA" id="ARBA00004991"/>
    </source>
</evidence>
<evidence type="ECO:0000256" key="1">
    <source>
        <dbReference type="ARBA" id="ARBA00004141"/>
    </source>
</evidence>
<comment type="similarity">
    <text evidence="4">Belongs to the glycosyltransferase 2 family.</text>
</comment>
<dbReference type="UniPathway" id="UPA00222"/>
<evidence type="ECO:0000256" key="6">
    <source>
        <dbReference type="ARBA" id="ARBA00022676"/>
    </source>
</evidence>
<dbReference type="InterPro" id="IPR029044">
    <property type="entry name" value="Nucleotide-diphossugar_trans"/>
</dbReference>
<dbReference type="InterPro" id="IPR025993">
    <property type="entry name" value="Ceramide_glucosylTrfase"/>
</dbReference>
<evidence type="ECO:0000256" key="2">
    <source>
        <dbReference type="ARBA" id="ARBA00004760"/>
    </source>
</evidence>
<keyword evidence="8" id="KW-0812">Transmembrane</keyword>
<protein>
    <recommendedName>
        <fullName evidence="5">ceramide glucosyltransferase</fullName>
        <ecNumber evidence="5">2.4.1.80</ecNumber>
    </recommendedName>
</protein>
<reference evidence="11 12" key="1">
    <citation type="submission" date="2018-11" db="EMBL/GenBank/DDBJ databases">
        <authorList>
            <consortium name="Pathogen Informatics"/>
        </authorList>
    </citation>
    <scope>NUCLEOTIDE SEQUENCE [LARGE SCALE GENOMIC DNA]</scope>
    <source>
        <strain>Denwood</strain>
        <strain evidence="12">Zambia</strain>
    </source>
</reference>
<evidence type="ECO:0000313" key="11">
    <source>
        <dbReference type="EMBL" id="VDP32400.1"/>
    </source>
</evidence>
<dbReference type="GO" id="GO:0006679">
    <property type="term" value="P:glucosylceramide biosynthetic process"/>
    <property type="evidence" value="ECO:0007669"/>
    <property type="project" value="TreeGrafter"/>
</dbReference>
<accession>A0A183NVK7</accession>
<evidence type="ECO:0000256" key="8">
    <source>
        <dbReference type="ARBA" id="ARBA00022692"/>
    </source>
</evidence>
<evidence type="ECO:0000256" key="10">
    <source>
        <dbReference type="ARBA" id="ARBA00023136"/>
    </source>
</evidence>
<dbReference type="EMBL" id="UZAL01027415">
    <property type="protein sequence ID" value="VDP32400.1"/>
    <property type="molecule type" value="Genomic_DNA"/>
</dbReference>
<keyword evidence="7" id="KW-0808">Transferase</keyword>
<keyword evidence="10" id="KW-0472">Membrane</keyword>
<dbReference type="PANTHER" id="PTHR12726">
    <property type="entry name" value="CERAMIDE GLUCOSYLTRANSFERASE"/>
    <property type="match status" value="1"/>
</dbReference>
<dbReference type="PANTHER" id="PTHR12726:SF0">
    <property type="entry name" value="CERAMIDE GLUCOSYLTRANSFERASE"/>
    <property type="match status" value="1"/>
</dbReference>
<comment type="pathway">
    <text evidence="2">Lipid metabolism; sphingolipid metabolism.</text>
</comment>
<proteinExistence type="inferred from homology"/>
<dbReference type="SUPFAM" id="SSF53448">
    <property type="entry name" value="Nucleotide-diphospho-sugar transferases"/>
    <property type="match status" value="1"/>
</dbReference>
<name>A0A183NVK7_9TREM</name>
<keyword evidence="12" id="KW-1185">Reference proteome</keyword>
<dbReference type="Proteomes" id="UP000269396">
    <property type="component" value="Unassembled WGS sequence"/>
</dbReference>
<dbReference type="GO" id="GO:0008120">
    <property type="term" value="F:ceramide glucosyltransferase activity"/>
    <property type="evidence" value="ECO:0007669"/>
    <property type="project" value="UniProtKB-EC"/>
</dbReference>
<evidence type="ECO:0000256" key="4">
    <source>
        <dbReference type="ARBA" id="ARBA00006739"/>
    </source>
</evidence>
<evidence type="ECO:0000256" key="5">
    <source>
        <dbReference type="ARBA" id="ARBA00012699"/>
    </source>
</evidence>
<evidence type="ECO:0000313" key="12">
    <source>
        <dbReference type="Proteomes" id="UP000269396"/>
    </source>
</evidence>